<dbReference type="Gene3D" id="1.25.40.180">
    <property type="match status" value="1"/>
</dbReference>
<comment type="subcellular location">
    <subcellularLocation>
        <location evidence="1">Nucleus</location>
        <location evidence="1">Nucleolus</location>
    </subcellularLocation>
</comment>
<evidence type="ECO:0000256" key="4">
    <source>
        <dbReference type="SAM" id="MobiDB-lite"/>
    </source>
</evidence>
<dbReference type="GO" id="GO:0003723">
    <property type="term" value="F:RNA binding"/>
    <property type="evidence" value="ECO:0007669"/>
    <property type="project" value="InterPro"/>
</dbReference>
<dbReference type="AlphaFoldDB" id="A0A2N8UK95"/>
<feature type="compositionally biased region" description="Acidic residues" evidence="4">
    <location>
        <begin position="279"/>
        <end position="299"/>
    </location>
</feature>
<dbReference type="Proteomes" id="UP000239563">
    <property type="component" value="Chromosome XVII"/>
</dbReference>
<evidence type="ECO:0000256" key="3">
    <source>
        <dbReference type="ARBA" id="ARBA00023242"/>
    </source>
</evidence>
<name>A0A2N8UK95_9BASI</name>
<dbReference type="InterPro" id="IPR003890">
    <property type="entry name" value="MIF4G-like_typ-3"/>
</dbReference>
<dbReference type="Pfam" id="PF02854">
    <property type="entry name" value="MIF4G"/>
    <property type="match status" value="1"/>
</dbReference>
<organism evidence="6 7">
    <name type="scientific">Sporisorium reilianum f. sp. reilianum</name>
    <dbReference type="NCBI Taxonomy" id="72559"/>
    <lineage>
        <taxon>Eukaryota</taxon>
        <taxon>Fungi</taxon>
        <taxon>Dikarya</taxon>
        <taxon>Basidiomycota</taxon>
        <taxon>Ustilaginomycotina</taxon>
        <taxon>Ustilaginomycetes</taxon>
        <taxon>Ustilaginales</taxon>
        <taxon>Ustilaginaceae</taxon>
        <taxon>Sporisorium</taxon>
    </lineage>
</organism>
<dbReference type="PANTHER" id="PTHR18034">
    <property type="entry name" value="CELL CYCLE CONTROL PROTEIN CWF22-RELATED"/>
    <property type="match status" value="1"/>
</dbReference>
<dbReference type="PROSITE" id="PS51366">
    <property type="entry name" value="MI"/>
    <property type="match status" value="1"/>
</dbReference>
<gene>
    <name evidence="6" type="ORF">SRS1_15627</name>
</gene>
<dbReference type="EMBL" id="LT795070">
    <property type="protein sequence ID" value="SJX65356.1"/>
    <property type="molecule type" value="Genomic_DNA"/>
</dbReference>
<accession>A0A2N8UK95</accession>
<proteinExistence type="inferred from homology"/>
<feature type="compositionally biased region" description="Low complexity" evidence="4">
    <location>
        <begin position="89"/>
        <end position="101"/>
    </location>
</feature>
<evidence type="ECO:0000256" key="1">
    <source>
        <dbReference type="ARBA" id="ARBA00004604"/>
    </source>
</evidence>
<sequence length="1057" mass="117121">MPFDPRTKSRKTTTLPAALRDELGLPAPSAQRRPFRPQDRGNRFNSQQGSGKPPLRAIGRPQSAINGAAKGTPRGPIKSLRNQEKEQQQQRQQQQQQRSQPRPAPQHKQHKQQNNHAAAAHASSSRQTQRSDDKPQQKRKSEKQPEQALKVIKKPKPSKHHNDTEPVEHKTRLNPFTGETEIVTSTTRKSTSAKPTALEKMLARAEAGPSSSRARANDALAGGKRKSRRHMTQQEKEDEDEIRWLEYSLGKSREGEDVVRDDLDDFLDDLDRFQVGMYDESDSEDEDEESEGESDDSGLEEVSASESESDEEEEEEESEEEAESEEQDADEAMYDFDSNDEDDFSNWDAAMATTDEDDAEVETEDASTDADDSEAEEARALIAGSSNPSPPEPTATTPTTTTKYIPPALRAKLAAEPATTNNLEMDPLAAQKLRRQAQGLLNRLGDANIDTIVGEYEALYRTHARAHVTATLTQLVLDTLTARSNLVDTFVILHAALVAALHRAVGVEFAAFFVQRVVEELTRHYAAVKERDGQEEEEEEEVRGKECLNLTVLACELYNLHVVACPLIYDLIRMFLGQQPGATTDSDAAPANAAVSEVDIELLLKTIRSCGHQLRTDDASSLKSIIALAQTRVAASTTATSTRTKFMLERMAELQKAKPKAVGSDASNANSAAGQLLTRMKKYLGGMGRKRTVKAHEALRIGLKDLQDADRKGKWWLVGAAWTGQADQTDAQGLTKLLPMNARASAIQSTSAQTEQDEQQARLLDLARAQGMNTDARRLVFVTLLTAEDFRQAAENVLLLKLTAVQRREVVRVLVHCVGSERVYNPYYTLVAHEVCRSDYGMRITLQYCLWDFLRDIGQKHVGGEKFAAALSSEEGETQVDERRVGNMARAYAWWLTHDCLSLQALKPVDFTALQPRAAHFVGLLLVHVVLSVQSHKSPAKTLHLATVTKPLQHDRLAKLLHSQLVGGSTDLTRGLLFFLNTMLDARAQRELILGAEGKANKGVKSAMRPLLDMVKEGLRVVVRTVEAIVQQHDGVAQGVEDNVDVEQDSDDDEDDF</sequence>
<evidence type="ECO:0000256" key="2">
    <source>
        <dbReference type="ARBA" id="ARBA00006856"/>
    </source>
</evidence>
<evidence type="ECO:0000259" key="5">
    <source>
        <dbReference type="PROSITE" id="PS51366"/>
    </source>
</evidence>
<dbReference type="GO" id="GO:0042274">
    <property type="term" value="P:ribosomal small subunit biogenesis"/>
    <property type="evidence" value="ECO:0007669"/>
    <property type="project" value="TreeGrafter"/>
</dbReference>
<feature type="compositionally biased region" description="Acidic residues" evidence="4">
    <location>
        <begin position="354"/>
        <end position="375"/>
    </location>
</feature>
<dbReference type="InterPro" id="IPR050781">
    <property type="entry name" value="CWC22_splicing_factor"/>
</dbReference>
<feature type="region of interest" description="Disordered" evidence="4">
    <location>
        <begin position="271"/>
        <end position="402"/>
    </location>
</feature>
<evidence type="ECO:0000313" key="7">
    <source>
        <dbReference type="Proteomes" id="UP000239563"/>
    </source>
</evidence>
<keyword evidence="3" id="KW-0539">Nucleus</keyword>
<protein>
    <submittedName>
        <fullName evidence="6">Related to SGD1-essential nuclear protein, required for biogenesis of the small ribosomal subunit</fullName>
    </submittedName>
</protein>
<dbReference type="PANTHER" id="PTHR18034:SF4">
    <property type="entry name" value="NUCLEOLAR MIF4G DOMAIN-CONTAINING PROTEIN 1"/>
    <property type="match status" value="1"/>
</dbReference>
<dbReference type="SMART" id="SM00543">
    <property type="entry name" value="MIF4G"/>
    <property type="match status" value="1"/>
</dbReference>
<feature type="region of interest" description="Disordered" evidence="4">
    <location>
        <begin position="1"/>
        <end position="242"/>
    </location>
</feature>
<dbReference type="InterPro" id="IPR016024">
    <property type="entry name" value="ARM-type_fold"/>
</dbReference>
<dbReference type="SUPFAM" id="SSF48371">
    <property type="entry name" value="ARM repeat"/>
    <property type="match status" value="1"/>
</dbReference>
<feature type="domain" description="MI" evidence="5">
    <location>
        <begin position="775"/>
        <end position="911"/>
    </location>
</feature>
<feature type="compositionally biased region" description="Low complexity" evidence="4">
    <location>
        <begin position="114"/>
        <end position="127"/>
    </location>
</feature>
<evidence type="ECO:0000313" key="6">
    <source>
        <dbReference type="EMBL" id="SJX65356.1"/>
    </source>
</evidence>
<dbReference type="GO" id="GO:0005730">
    <property type="term" value="C:nucleolus"/>
    <property type="evidence" value="ECO:0007669"/>
    <property type="project" value="UniProtKB-SubCell"/>
</dbReference>
<feature type="compositionally biased region" description="Polar residues" evidence="4">
    <location>
        <begin position="182"/>
        <end position="194"/>
    </location>
</feature>
<reference evidence="6 7" key="1">
    <citation type="submission" date="2017-02" db="EMBL/GenBank/DDBJ databases">
        <authorList>
            <person name="Peterson S.W."/>
        </authorList>
    </citation>
    <scope>NUCLEOTIDE SEQUENCE [LARGE SCALE GENOMIC DNA]</scope>
    <source>
        <strain evidence="6 7">SRS1_H2-8</strain>
    </source>
</reference>
<dbReference type="Pfam" id="PF02847">
    <property type="entry name" value="MA3"/>
    <property type="match status" value="1"/>
</dbReference>
<comment type="similarity">
    <text evidence="2">Belongs to the CWC22 family.</text>
</comment>
<dbReference type="InterPro" id="IPR003891">
    <property type="entry name" value="Initiation_fac_eIF4g_MI"/>
</dbReference>
<feature type="compositionally biased region" description="Basic and acidic residues" evidence="4">
    <location>
        <begin position="160"/>
        <end position="171"/>
    </location>
</feature>
<feature type="compositionally biased region" description="Acidic residues" evidence="4">
    <location>
        <begin position="307"/>
        <end position="345"/>
    </location>
</feature>